<keyword evidence="2" id="KW-1185">Reference proteome</keyword>
<protein>
    <submittedName>
        <fullName evidence="1">Uncharacterized protein</fullName>
    </submittedName>
</protein>
<accession>A0A9J6FC51</accession>
<comment type="caution">
    <text evidence="1">The sequence shown here is derived from an EMBL/GenBank/DDBJ whole genome shotgun (WGS) entry which is preliminary data.</text>
</comment>
<dbReference type="VEuPathDB" id="VectorBase:HLOH_040080"/>
<evidence type="ECO:0000313" key="2">
    <source>
        <dbReference type="Proteomes" id="UP000821853"/>
    </source>
</evidence>
<name>A0A9J6FC51_HAELO</name>
<evidence type="ECO:0000313" key="1">
    <source>
        <dbReference type="EMBL" id="KAH9359716.1"/>
    </source>
</evidence>
<proteinExistence type="predicted"/>
<dbReference type="Proteomes" id="UP000821853">
    <property type="component" value="Chromosome 1"/>
</dbReference>
<dbReference type="OrthoDB" id="10023262at2759"/>
<gene>
    <name evidence="1" type="ORF">HPB48_019939</name>
</gene>
<dbReference type="EMBL" id="JABSTR010000001">
    <property type="protein sequence ID" value="KAH9359716.1"/>
    <property type="molecule type" value="Genomic_DNA"/>
</dbReference>
<reference evidence="1 2" key="1">
    <citation type="journal article" date="2020" name="Cell">
        <title>Large-Scale Comparative Analyses of Tick Genomes Elucidate Their Genetic Diversity and Vector Capacities.</title>
        <authorList>
            <consortium name="Tick Genome and Microbiome Consortium (TIGMIC)"/>
            <person name="Jia N."/>
            <person name="Wang J."/>
            <person name="Shi W."/>
            <person name="Du L."/>
            <person name="Sun Y."/>
            <person name="Zhan W."/>
            <person name="Jiang J.F."/>
            <person name="Wang Q."/>
            <person name="Zhang B."/>
            <person name="Ji P."/>
            <person name="Bell-Sakyi L."/>
            <person name="Cui X.M."/>
            <person name="Yuan T.T."/>
            <person name="Jiang B.G."/>
            <person name="Yang W.F."/>
            <person name="Lam T.T."/>
            <person name="Chang Q.C."/>
            <person name="Ding S.J."/>
            <person name="Wang X.J."/>
            <person name="Zhu J.G."/>
            <person name="Ruan X.D."/>
            <person name="Zhao L."/>
            <person name="Wei J.T."/>
            <person name="Ye R.Z."/>
            <person name="Que T.C."/>
            <person name="Du C.H."/>
            <person name="Zhou Y.H."/>
            <person name="Cheng J.X."/>
            <person name="Dai P.F."/>
            <person name="Guo W.B."/>
            <person name="Han X.H."/>
            <person name="Huang E.J."/>
            <person name="Li L.F."/>
            <person name="Wei W."/>
            <person name="Gao Y.C."/>
            <person name="Liu J.Z."/>
            <person name="Shao H.Z."/>
            <person name="Wang X."/>
            <person name="Wang C.C."/>
            <person name="Yang T.C."/>
            <person name="Huo Q.B."/>
            <person name="Li W."/>
            <person name="Chen H.Y."/>
            <person name="Chen S.E."/>
            <person name="Zhou L.G."/>
            <person name="Ni X.B."/>
            <person name="Tian J.H."/>
            <person name="Sheng Y."/>
            <person name="Liu T."/>
            <person name="Pan Y.S."/>
            <person name="Xia L.Y."/>
            <person name="Li J."/>
            <person name="Zhao F."/>
            <person name="Cao W.C."/>
        </authorList>
    </citation>
    <scope>NUCLEOTIDE SEQUENCE [LARGE SCALE GENOMIC DNA]</scope>
    <source>
        <strain evidence="1">HaeL-2018</strain>
    </source>
</reference>
<dbReference type="AlphaFoldDB" id="A0A9J6FC51"/>
<sequence>MEKIQNQWSKITLLGWKQTSSTQSCWCEVQCYKDACGKNPFDELAGFAISMLVLPYSNAEVEMTFSETTNVILVVRAGLK</sequence>
<organism evidence="1 2">
    <name type="scientific">Haemaphysalis longicornis</name>
    <name type="common">Bush tick</name>
    <dbReference type="NCBI Taxonomy" id="44386"/>
    <lineage>
        <taxon>Eukaryota</taxon>
        <taxon>Metazoa</taxon>
        <taxon>Ecdysozoa</taxon>
        <taxon>Arthropoda</taxon>
        <taxon>Chelicerata</taxon>
        <taxon>Arachnida</taxon>
        <taxon>Acari</taxon>
        <taxon>Parasitiformes</taxon>
        <taxon>Ixodida</taxon>
        <taxon>Ixodoidea</taxon>
        <taxon>Ixodidae</taxon>
        <taxon>Haemaphysalinae</taxon>
        <taxon>Haemaphysalis</taxon>
    </lineage>
</organism>